<keyword evidence="4" id="KW-1003">Cell membrane</keyword>
<dbReference type="InterPro" id="IPR000522">
    <property type="entry name" value="ABC_transptr_permease_BtuC"/>
</dbReference>
<dbReference type="AlphaFoldDB" id="A0A0N9N0J5"/>
<dbReference type="InterPro" id="IPR037294">
    <property type="entry name" value="ABC_BtuC-like"/>
</dbReference>
<comment type="subcellular location">
    <subcellularLocation>
        <location evidence="1">Cell membrane</location>
        <topology evidence="1">Multi-pass membrane protein</topology>
    </subcellularLocation>
</comment>
<keyword evidence="3" id="KW-0813">Transport</keyword>
<dbReference type="GO" id="GO:0005886">
    <property type="term" value="C:plasma membrane"/>
    <property type="evidence" value="ECO:0007669"/>
    <property type="project" value="UniProtKB-SubCell"/>
</dbReference>
<dbReference type="Proteomes" id="UP000063789">
    <property type="component" value="Chromosome"/>
</dbReference>
<dbReference type="GO" id="GO:0022857">
    <property type="term" value="F:transmembrane transporter activity"/>
    <property type="evidence" value="ECO:0007669"/>
    <property type="project" value="InterPro"/>
</dbReference>
<dbReference type="STRING" id="1136941.ACH46_02545"/>
<reference evidence="10" key="1">
    <citation type="submission" date="2015-06" db="EMBL/GenBank/DDBJ databases">
        <title>Complete genome sequence and metabolic analysis of phthalate degradation pathway in Gordonia sp. QH-11.</title>
        <authorList>
            <person name="Jin D."/>
            <person name="Kong X."/>
            <person name="Bai Z."/>
        </authorList>
    </citation>
    <scope>NUCLEOTIDE SEQUENCE [LARGE SCALE GENOMIC DNA]</scope>
    <source>
        <strain evidence="10">QH-11</strain>
    </source>
</reference>
<sequence>MTVVSGRNPARTALLLSALLIACVVSVAIAIAVGSEWIPLHDVVSILAGGHSADPGWDFIVREVRLPRVVTALLAGAALSVAGLQMQTLFRNALADPYVLGANSGASLGVAVVVMASGASWAGFTSGLAGGSRTVTVLAAALGAAVVLGVVLIMAHWVRNAVVLLLVGVMVGAVTASMVSVLIVYASTPESVQQFLKWGMGSFSNTVWSDMWVFIPLVAGTAVLCFATARSLNALLLGENYARSMGVDLRWARTLTLASSALMTGVVTAYCGPIGFLGLVVPHLTRGLFRSSNHRTLIPGCVVVGALLALWCSILSELPGNDHSLPLNAVTAIIGAPIVITVLVRGRVGGAV</sequence>
<dbReference type="RefSeq" id="WP_062391548.1">
    <property type="nucleotide sequence ID" value="NZ_CP011853.1"/>
</dbReference>
<dbReference type="PANTHER" id="PTHR30472:SF41">
    <property type="entry name" value="TRANSPORT SYSTEM PERMEASE PROTEIN"/>
    <property type="match status" value="1"/>
</dbReference>
<keyword evidence="5 8" id="KW-0812">Transmembrane</keyword>
<feature type="transmembrane region" description="Helical" evidence="8">
    <location>
        <begin position="297"/>
        <end position="318"/>
    </location>
</feature>
<dbReference type="GO" id="GO:0033214">
    <property type="term" value="P:siderophore-iron import into cell"/>
    <property type="evidence" value="ECO:0007669"/>
    <property type="project" value="TreeGrafter"/>
</dbReference>
<evidence type="ECO:0000256" key="2">
    <source>
        <dbReference type="ARBA" id="ARBA00007935"/>
    </source>
</evidence>
<evidence type="ECO:0000256" key="4">
    <source>
        <dbReference type="ARBA" id="ARBA00022475"/>
    </source>
</evidence>
<reference evidence="9 10" key="2">
    <citation type="journal article" date="2017" name="Int. J. Syst. Evol. Microbiol.">
        <title>Gordonia phthalatica sp. nov., a di-n-butyl phthalate-degrading bacterium isolated from activated sludge.</title>
        <authorList>
            <person name="Jin D."/>
            <person name="Kong X."/>
            <person name="Jia M."/>
            <person name="Yu X."/>
            <person name="Wang X."/>
            <person name="Zhuang X."/>
            <person name="Deng Y."/>
            <person name="Bai Z."/>
        </authorList>
    </citation>
    <scope>NUCLEOTIDE SEQUENCE [LARGE SCALE GENOMIC DNA]</scope>
    <source>
        <strain evidence="9 10">QH-11</strain>
    </source>
</reference>
<organism evidence="9 10">
    <name type="scientific">Gordonia phthalatica</name>
    <dbReference type="NCBI Taxonomy" id="1136941"/>
    <lineage>
        <taxon>Bacteria</taxon>
        <taxon>Bacillati</taxon>
        <taxon>Actinomycetota</taxon>
        <taxon>Actinomycetes</taxon>
        <taxon>Mycobacteriales</taxon>
        <taxon>Gordoniaceae</taxon>
        <taxon>Gordonia</taxon>
    </lineage>
</organism>
<dbReference type="KEGG" id="goq:ACH46_02545"/>
<comment type="similarity">
    <text evidence="2">Belongs to the binding-protein-dependent transport system permease family. FecCD subfamily.</text>
</comment>
<dbReference type="CDD" id="cd06550">
    <property type="entry name" value="TM_ABC_iron-siderophores_like"/>
    <property type="match status" value="1"/>
</dbReference>
<feature type="transmembrane region" description="Helical" evidence="8">
    <location>
        <begin position="162"/>
        <end position="186"/>
    </location>
</feature>
<evidence type="ECO:0000256" key="5">
    <source>
        <dbReference type="ARBA" id="ARBA00022692"/>
    </source>
</evidence>
<dbReference type="OrthoDB" id="9782305at2"/>
<dbReference type="Pfam" id="PF01032">
    <property type="entry name" value="FecCD"/>
    <property type="match status" value="1"/>
</dbReference>
<dbReference type="PANTHER" id="PTHR30472">
    <property type="entry name" value="FERRIC ENTEROBACTIN TRANSPORT SYSTEM PERMEASE PROTEIN"/>
    <property type="match status" value="1"/>
</dbReference>
<evidence type="ECO:0000256" key="1">
    <source>
        <dbReference type="ARBA" id="ARBA00004651"/>
    </source>
</evidence>
<evidence type="ECO:0000256" key="3">
    <source>
        <dbReference type="ARBA" id="ARBA00022448"/>
    </source>
</evidence>
<keyword evidence="6 8" id="KW-1133">Transmembrane helix</keyword>
<feature type="transmembrane region" description="Helical" evidence="8">
    <location>
        <begin position="12"/>
        <end position="33"/>
    </location>
</feature>
<evidence type="ECO:0000256" key="7">
    <source>
        <dbReference type="ARBA" id="ARBA00023136"/>
    </source>
</evidence>
<dbReference type="Gene3D" id="1.10.3470.10">
    <property type="entry name" value="ABC transporter involved in vitamin B12 uptake, BtuC"/>
    <property type="match status" value="1"/>
</dbReference>
<evidence type="ECO:0000313" key="10">
    <source>
        <dbReference type="Proteomes" id="UP000063789"/>
    </source>
</evidence>
<dbReference type="SUPFAM" id="SSF81345">
    <property type="entry name" value="ABC transporter involved in vitamin B12 uptake, BtuC"/>
    <property type="match status" value="1"/>
</dbReference>
<feature type="transmembrane region" description="Helical" evidence="8">
    <location>
        <begin position="134"/>
        <end position="155"/>
    </location>
</feature>
<keyword evidence="7 8" id="KW-0472">Membrane</keyword>
<feature type="transmembrane region" description="Helical" evidence="8">
    <location>
        <begin position="98"/>
        <end position="122"/>
    </location>
</feature>
<gene>
    <name evidence="9" type="ORF">ACH46_02545</name>
</gene>
<feature type="transmembrane region" description="Helical" evidence="8">
    <location>
        <begin position="254"/>
        <end position="277"/>
    </location>
</feature>
<dbReference type="PATRIC" id="fig|1136941.3.peg.510"/>
<evidence type="ECO:0000256" key="8">
    <source>
        <dbReference type="SAM" id="Phobius"/>
    </source>
</evidence>
<dbReference type="EMBL" id="CP011853">
    <property type="protein sequence ID" value="ALG83594.1"/>
    <property type="molecule type" value="Genomic_DNA"/>
</dbReference>
<evidence type="ECO:0000256" key="6">
    <source>
        <dbReference type="ARBA" id="ARBA00022989"/>
    </source>
</evidence>
<protein>
    <submittedName>
        <fullName evidence="9">Iron ABC transporter</fullName>
    </submittedName>
</protein>
<accession>A0A0N9N0J5</accession>
<name>A0A0N9N0J5_9ACTN</name>
<dbReference type="PROSITE" id="PS51257">
    <property type="entry name" value="PROKAR_LIPOPROTEIN"/>
    <property type="match status" value="1"/>
</dbReference>
<feature type="transmembrane region" description="Helical" evidence="8">
    <location>
        <begin position="325"/>
        <end position="344"/>
    </location>
</feature>
<proteinExistence type="inferred from homology"/>
<keyword evidence="10" id="KW-1185">Reference proteome</keyword>
<evidence type="ECO:0000313" key="9">
    <source>
        <dbReference type="EMBL" id="ALG83594.1"/>
    </source>
</evidence>
<feature type="transmembrane region" description="Helical" evidence="8">
    <location>
        <begin position="211"/>
        <end position="233"/>
    </location>
</feature>
<feature type="transmembrane region" description="Helical" evidence="8">
    <location>
        <begin position="66"/>
        <end position="86"/>
    </location>
</feature>